<evidence type="ECO:0000256" key="3">
    <source>
        <dbReference type="ARBA" id="ARBA00022692"/>
    </source>
</evidence>
<feature type="domain" description="Major facilitator superfamily (MFS) profile" evidence="10">
    <location>
        <begin position="25"/>
        <end position="451"/>
    </location>
</feature>
<dbReference type="GO" id="GO:0051119">
    <property type="term" value="F:sugar transmembrane transporter activity"/>
    <property type="evidence" value="ECO:0007669"/>
    <property type="project" value="InterPro"/>
</dbReference>
<protein>
    <recommendedName>
        <fullName evidence="10">Major facilitator superfamily (MFS) profile domain-containing protein</fullName>
    </recommendedName>
</protein>
<feature type="transmembrane region" description="Helical" evidence="9">
    <location>
        <begin position="95"/>
        <end position="113"/>
    </location>
</feature>
<keyword evidence="3 9" id="KW-0812">Transmembrane</keyword>
<evidence type="ECO:0000256" key="4">
    <source>
        <dbReference type="ARBA" id="ARBA00022989"/>
    </source>
</evidence>
<feature type="transmembrane region" description="Helical" evidence="9">
    <location>
        <begin position="151"/>
        <end position="170"/>
    </location>
</feature>
<dbReference type="AlphaFoldDB" id="A0AAW2I5A9"/>
<comment type="similarity">
    <text evidence="7">Belongs to the major facilitator superfamily. Sugar transporter (TC 2.A.1.1) family. Trehalose transporter subfamily.</text>
</comment>
<feature type="transmembrane region" description="Helical" evidence="9">
    <location>
        <begin position="396"/>
        <end position="416"/>
    </location>
</feature>
<dbReference type="InterPro" id="IPR005829">
    <property type="entry name" value="Sugar_transporter_CS"/>
</dbReference>
<dbReference type="PRINTS" id="PR00171">
    <property type="entry name" value="SUGRTRNSPORT"/>
</dbReference>
<feature type="transmembrane region" description="Helical" evidence="9">
    <location>
        <begin position="302"/>
        <end position="319"/>
    </location>
</feature>
<evidence type="ECO:0000256" key="8">
    <source>
        <dbReference type="RuleBase" id="RU003346"/>
    </source>
</evidence>
<dbReference type="SUPFAM" id="SSF103473">
    <property type="entry name" value="MFS general substrate transporter"/>
    <property type="match status" value="1"/>
</dbReference>
<feature type="transmembrane region" description="Helical" evidence="9">
    <location>
        <begin position="360"/>
        <end position="384"/>
    </location>
</feature>
<dbReference type="InterPro" id="IPR036259">
    <property type="entry name" value="MFS_trans_sf"/>
</dbReference>
<dbReference type="PANTHER" id="PTHR48021">
    <property type="match status" value="1"/>
</dbReference>
<dbReference type="InterPro" id="IPR050549">
    <property type="entry name" value="MFS_Trehalose_Transporter"/>
</dbReference>
<keyword evidence="2" id="KW-1003">Cell membrane</keyword>
<evidence type="ECO:0000256" key="9">
    <source>
        <dbReference type="SAM" id="Phobius"/>
    </source>
</evidence>
<dbReference type="PANTHER" id="PTHR48021:SF47">
    <property type="entry name" value="GH17672P"/>
    <property type="match status" value="1"/>
</dbReference>
<dbReference type="PROSITE" id="PS00217">
    <property type="entry name" value="SUGAR_TRANSPORT_2"/>
    <property type="match status" value="1"/>
</dbReference>
<name>A0AAW2I5A9_9NEOP</name>
<dbReference type="Pfam" id="PF00083">
    <property type="entry name" value="Sugar_tr"/>
    <property type="match status" value="1"/>
</dbReference>
<dbReference type="FunFam" id="1.20.1250.20:FF:000055">
    <property type="entry name" value="Facilitated trehalose transporter Tret1-2 homolog"/>
    <property type="match status" value="1"/>
</dbReference>
<evidence type="ECO:0000256" key="6">
    <source>
        <dbReference type="ARBA" id="ARBA00023180"/>
    </source>
</evidence>
<feature type="transmembrane region" description="Helical" evidence="9">
    <location>
        <begin position="65"/>
        <end position="86"/>
    </location>
</feature>
<feature type="transmembrane region" description="Helical" evidence="9">
    <location>
        <begin position="23"/>
        <end position="45"/>
    </location>
</feature>
<reference evidence="11" key="1">
    <citation type="journal article" date="2024" name="Gigascience">
        <title>Chromosome-level genome of the poultry shaft louse Menopon gallinae provides insight into the host-switching and adaptive evolution of parasitic lice.</title>
        <authorList>
            <person name="Xu Y."/>
            <person name="Ma L."/>
            <person name="Liu S."/>
            <person name="Liang Y."/>
            <person name="Liu Q."/>
            <person name="He Z."/>
            <person name="Tian L."/>
            <person name="Duan Y."/>
            <person name="Cai W."/>
            <person name="Li H."/>
            <person name="Song F."/>
        </authorList>
    </citation>
    <scope>NUCLEOTIDE SEQUENCE</scope>
    <source>
        <strain evidence="11">Cailab_2023a</strain>
    </source>
</reference>
<feature type="transmembrane region" description="Helical" evidence="9">
    <location>
        <begin position="261"/>
        <end position="282"/>
    </location>
</feature>
<evidence type="ECO:0000256" key="1">
    <source>
        <dbReference type="ARBA" id="ARBA00004651"/>
    </source>
</evidence>
<evidence type="ECO:0000256" key="5">
    <source>
        <dbReference type="ARBA" id="ARBA00023136"/>
    </source>
</evidence>
<keyword evidence="6" id="KW-0325">Glycoprotein</keyword>
<dbReference type="InterPro" id="IPR044775">
    <property type="entry name" value="MFS_ERD6/Tret1-like"/>
</dbReference>
<dbReference type="InterPro" id="IPR020846">
    <property type="entry name" value="MFS_dom"/>
</dbReference>
<dbReference type="NCBIfam" id="TIGR00879">
    <property type="entry name" value="SP"/>
    <property type="match status" value="1"/>
</dbReference>
<dbReference type="InterPro" id="IPR005828">
    <property type="entry name" value="MFS_sugar_transport-like"/>
</dbReference>
<comment type="subcellular location">
    <subcellularLocation>
        <location evidence="1">Cell membrane</location>
        <topology evidence="1">Multi-pass membrane protein</topology>
    </subcellularLocation>
</comment>
<feature type="transmembrane region" description="Helical" evidence="9">
    <location>
        <begin position="119"/>
        <end position="139"/>
    </location>
</feature>
<dbReference type="PROSITE" id="PS50850">
    <property type="entry name" value="MFS"/>
    <property type="match status" value="1"/>
</dbReference>
<dbReference type="GO" id="GO:0005886">
    <property type="term" value="C:plasma membrane"/>
    <property type="evidence" value="ECO:0007669"/>
    <property type="project" value="UniProtKB-SubCell"/>
</dbReference>
<proteinExistence type="inferred from homology"/>
<feature type="transmembrane region" description="Helical" evidence="9">
    <location>
        <begin position="176"/>
        <end position="197"/>
    </location>
</feature>
<accession>A0AAW2I5A9</accession>
<keyword evidence="8" id="KW-0813">Transport</keyword>
<evidence type="ECO:0000313" key="11">
    <source>
        <dbReference type="EMBL" id="KAL0276888.1"/>
    </source>
</evidence>
<sequence length="464" mass="50421">MVEESLTGTSARKMESGATRPQFAAAFAANIAALIAGCVIGWTSPSLPKLEKDDSPIKITQDENSWISSLAPLAASLGPFAAGFLAERYGKKKTLIMSSLPAFVSWICLAVGTTVEMVYLGRFISGFTVGWIFTVLPMYCGEIAQDTVRGAIGSLMQLFICIGLLFDYVVGPYVSYSALSFAAAVFPFLFAFAFAWMPESPYYLIGKNRPDQAKKALAWLRGRPEDGVTQELKNIQADVENSKSQTGTFKDLFATRGTTKAMIISLGLVGFQQFSGINVILFNAETIFRRAGGSIEPEISTIITGAVMLVASATTPFVVERLGRRFLLLLSAAVMGIAHGVLGLCYYLDSIGTDTSGFSVLPVIAVLVYIVVYSVGFGPLPWAVMGEMFPTNIKSLASTLTASFCWLLGFLVTRFFNDLNELVKDHFTFWIFGICCFGAVFFVFFLLPETKGKSLVEIQEILNS</sequence>
<keyword evidence="4 9" id="KW-1133">Transmembrane helix</keyword>
<gene>
    <name evidence="11" type="ORF">PYX00_004356</name>
</gene>
<evidence type="ECO:0000256" key="7">
    <source>
        <dbReference type="ARBA" id="ARBA00024348"/>
    </source>
</evidence>
<organism evidence="11">
    <name type="scientific">Menopon gallinae</name>
    <name type="common">poultry shaft louse</name>
    <dbReference type="NCBI Taxonomy" id="328185"/>
    <lineage>
        <taxon>Eukaryota</taxon>
        <taxon>Metazoa</taxon>
        <taxon>Ecdysozoa</taxon>
        <taxon>Arthropoda</taxon>
        <taxon>Hexapoda</taxon>
        <taxon>Insecta</taxon>
        <taxon>Pterygota</taxon>
        <taxon>Neoptera</taxon>
        <taxon>Paraneoptera</taxon>
        <taxon>Psocodea</taxon>
        <taxon>Troctomorpha</taxon>
        <taxon>Phthiraptera</taxon>
        <taxon>Amblycera</taxon>
        <taxon>Menoponidae</taxon>
        <taxon>Menopon</taxon>
    </lineage>
</organism>
<keyword evidence="5 9" id="KW-0472">Membrane</keyword>
<dbReference type="CDD" id="cd17358">
    <property type="entry name" value="MFS_GLUT6_8_Class3_like"/>
    <property type="match status" value="1"/>
</dbReference>
<evidence type="ECO:0000259" key="10">
    <source>
        <dbReference type="PROSITE" id="PS50850"/>
    </source>
</evidence>
<feature type="transmembrane region" description="Helical" evidence="9">
    <location>
        <begin position="428"/>
        <end position="447"/>
    </location>
</feature>
<dbReference type="InterPro" id="IPR003663">
    <property type="entry name" value="Sugar/inositol_transpt"/>
</dbReference>
<comment type="caution">
    <text evidence="11">The sequence shown here is derived from an EMBL/GenBank/DDBJ whole genome shotgun (WGS) entry which is preliminary data.</text>
</comment>
<dbReference type="Gene3D" id="1.20.1250.20">
    <property type="entry name" value="MFS general substrate transporter like domains"/>
    <property type="match status" value="1"/>
</dbReference>
<evidence type="ECO:0000256" key="2">
    <source>
        <dbReference type="ARBA" id="ARBA00022475"/>
    </source>
</evidence>
<feature type="transmembrane region" description="Helical" evidence="9">
    <location>
        <begin position="326"/>
        <end position="348"/>
    </location>
</feature>
<dbReference type="EMBL" id="JARGDH010000002">
    <property type="protein sequence ID" value="KAL0276888.1"/>
    <property type="molecule type" value="Genomic_DNA"/>
</dbReference>